<keyword evidence="2" id="KW-0732">Signal</keyword>
<dbReference type="Gene3D" id="3.40.720.10">
    <property type="entry name" value="Alkaline Phosphatase, subunit A"/>
    <property type="match status" value="1"/>
</dbReference>
<reference evidence="3" key="2">
    <citation type="journal article" date="2023" name="IMA Fungus">
        <title>Comparative genomic study of the Penicillium genus elucidates a diverse pangenome and 15 lateral gene transfer events.</title>
        <authorList>
            <person name="Petersen C."/>
            <person name="Sorensen T."/>
            <person name="Nielsen M.R."/>
            <person name="Sondergaard T.E."/>
            <person name="Sorensen J.L."/>
            <person name="Fitzpatrick D.A."/>
            <person name="Frisvad J.C."/>
            <person name="Nielsen K.L."/>
        </authorList>
    </citation>
    <scope>NUCLEOTIDE SEQUENCE</scope>
    <source>
        <strain evidence="3">IBT 21472</strain>
    </source>
</reference>
<dbReference type="PANTHER" id="PTHR31956">
    <property type="entry name" value="NON-SPECIFIC PHOSPHOLIPASE C4-RELATED"/>
    <property type="match status" value="1"/>
</dbReference>
<dbReference type="Proteomes" id="UP001147746">
    <property type="component" value="Unassembled WGS sequence"/>
</dbReference>
<dbReference type="AlphaFoldDB" id="A0A9W9U275"/>
<proteinExistence type="predicted"/>
<keyword evidence="1" id="KW-0378">Hydrolase</keyword>
<evidence type="ECO:0000313" key="4">
    <source>
        <dbReference type="Proteomes" id="UP001147746"/>
    </source>
</evidence>
<dbReference type="PANTHER" id="PTHR31956:SF8">
    <property type="entry name" value="ACID PHOSPHATASE PHOA (AFU_ORTHOLOGUE AFUA_1G03570)"/>
    <property type="match status" value="1"/>
</dbReference>
<feature type="signal peptide" evidence="2">
    <location>
        <begin position="1"/>
        <end position="22"/>
    </location>
</feature>
<gene>
    <name evidence="3" type="ORF">N7476_009724</name>
</gene>
<evidence type="ECO:0000256" key="1">
    <source>
        <dbReference type="ARBA" id="ARBA00022801"/>
    </source>
</evidence>
<comment type="caution">
    <text evidence="3">The sequence shown here is derived from an EMBL/GenBank/DDBJ whole genome shotgun (WGS) entry which is preliminary data.</text>
</comment>
<organism evidence="3 4">
    <name type="scientific">Penicillium atrosanguineum</name>
    <dbReference type="NCBI Taxonomy" id="1132637"/>
    <lineage>
        <taxon>Eukaryota</taxon>
        <taxon>Fungi</taxon>
        <taxon>Dikarya</taxon>
        <taxon>Ascomycota</taxon>
        <taxon>Pezizomycotina</taxon>
        <taxon>Eurotiomycetes</taxon>
        <taxon>Eurotiomycetidae</taxon>
        <taxon>Eurotiales</taxon>
        <taxon>Aspergillaceae</taxon>
        <taxon>Penicillium</taxon>
    </lineage>
</organism>
<feature type="chain" id="PRO_5040950634" evidence="2">
    <location>
        <begin position="23"/>
        <end position="467"/>
    </location>
</feature>
<dbReference type="GO" id="GO:0009395">
    <property type="term" value="P:phospholipid catabolic process"/>
    <property type="evidence" value="ECO:0007669"/>
    <property type="project" value="TreeGrafter"/>
</dbReference>
<dbReference type="EMBL" id="JAPZBO010000009">
    <property type="protein sequence ID" value="KAJ5302925.1"/>
    <property type="molecule type" value="Genomic_DNA"/>
</dbReference>
<dbReference type="Pfam" id="PF04185">
    <property type="entry name" value="Phosphoesterase"/>
    <property type="match status" value="1"/>
</dbReference>
<dbReference type="InterPro" id="IPR007312">
    <property type="entry name" value="Phosphoesterase"/>
</dbReference>
<evidence type="ECO:0000256" key="2">
    <source>
        <dbReference type="SAM" id="SignalP"/>
    </source>
</evidence>
<accession>A0A9W9U275</accession>
<evidence type="ECO:0000313" key="3">
    <source>
        <dbReference type="EMBL" id="KAJ5302925.1"/>
    </source>
</evidence>
<protein>
    <submittedName>
        <fullName evidence="3">Acid phosphatase PHOa</fullName>
    </submittedName>
</protein>
<dbReference type="FunFam" id="3.40.720.10:FF:000064">
    <property type="entry name" value="Probable acid phosphatase Pho610"/>
    <property type="match status" value="1"/>
</dbReference>
<sequence>MSSPLVMASFLILSTFCTLSAASSIVTHGFGISENNATPEYSTSYLPGVFCDRFYQIWLENIDYADAAKNTDLKWLAEKGTTLTNYFATGHTSEPNYCAAASGDSYGMDNDNFHQIPSNVSTVVDLLNTKGISWAEYQEDIPSVGYEGESFSNKHHDLAYVRKHNPLVLFDSITNNATALKSIKSFSSFEDDLKAQNLPQWAFFTPNMTNDGHDTSLAYGANWMCGFITGLMDNTYFWNNTMILLTFDETETYAEPNRVFSILIGGAIPTHLVGISDHTLYTHYSTISTVSANWGLPSLGRWDCGANIFGPVADMVNHTNCVVDTTNLYLNESLPGPLEALGYSKYRSSWPVPTTDGSCSAGNGILQAVIDAYKGRKPTYNYTTPFPYDTTAGLDLDVTFSCNGTTYVSGVNTSGAIGHAVGVISSKLTNAASNSAWYAESRANPASFLSLAVALGTLLVTSEWSWH</sequence>
<dbReference type="InterPro" id="IPR017850">
    <property type="entry name" value="Alkaline_phosphatase_core_sf"/>
</dbReference>
<reference evidence="3" key="1">
    <citation type="submission" date="2022-12" db="EMBL/GenBank/DDBJ databases">
        <authorList>
            <person name="Petersen C."/>
        </authorList>
    </citation>
    <scope>NUCLEOTIDE SEQUENCE</scope>
    <source>
        <strain evidence="3">IBT 21472</strain>
    </source>
</reference>
<dbReference type="GO" id="GO:0016788">
    <property type="term" value="F:hydrolase activity, acting on ester bonds"/>
    <property type="evidence" value="ECO:0007669"/>
    <property type="project" value="InterPro"/>
</dbReference>
<name>A0A9W9U275_9EURO</name>
<keyword evidence="4" id="KW-1185">Reference proteome</keyword>